<dbReference type="EMBL" id="OZ022408">
    <property type="protein sequence ID" value="CAK9439250.1"/>
    <property type="molecule type" value="Genomic_DNA"/>
</dbReference>
<feature type="region of interest" description="Disordered" evidence="1">
    <location>
        <begin position="1"/>
        <end position="65"/>
    </location>
</feature>
<dbReference type="GeneID" id="92208660"/>
<dbReference type="Proteomes" id="UP001497383">
    <property type="component" value="Chromosome 4"/>
</dbReference>
<evidence type="ECO:0000256" key="1">
    <source>
        <dbReference type="SAM" id="MobiDB-lite"/>
    </source>
</evidence>
<feature type="compositionally biased region" description="Acidic residues" evidence="1">
    <location>
        <begin position="25"/>
        <end position="45"/>
    </location>
</feature>
<keyword evidence="3" id="KW-1185">Reference proteome</keyword>
<protein>
    <submittedName>
        <fullName evidence="2">Uncharacterized protein</fullName>
    </submittedName>
</protein>
<evidence type="ECO:0000313" key="2">
    <source>
        <dbReference type="EMBL" id="CAK9439250.1"/>
    </source>
</evidence>
<feature type="compositionally biased region" description="Basic and acidic residues" evidence="1">
    <location>
        <begin position="46"/>
        <end position="56"/>
    </location>
</feature>
<name>A0ABP0ZSP9_9ASCO</name>
<reference evidence="2 3" key="1">
    <citation type="submission" date="2024-03" db="EMBL/GenBank/DDBJ databases">
        <authorList>
            <person name="Brejova B."/>
        </authorList>
    </citation>
    <scope>NUCLEOTIDE SEQUENCE [LARGE SCALE GENOMIC DNA]</scope>
    <source>
        <strain evidence="2 3">CBS 14171</strain>
    </source>
</reference>
<organism evidence="2 3">
    <name type="scientific">Lodderomyces beijingensis</name>
    <dbReference type="NCBI Taxonomy" id="1775926"/>
    <lineage>
        <taxon>Eukaryota</taxon>
        <taxon>Fungi</taxon>
        <taxon>Dikarya</taxon>
        <taxon>Ascomycota</taxon>
        <taxon>Saccharomycotina</taxon>
        <taxon>Pichiomycetes</taxon>
        <taxon>Debaryomycetaceae</taxon>
        <taxon>Candida/Lodderomyces clade</taxon>
        <taxon>Lodderomyces</taxon>
    </lineage>
</organism>
<accession>A0ABP0ZSP9</accession>
<dbReference type="Pfam" id="PF17110">
    <property type="entry name" value="TFB6"/>
    <property type="match status" value="1"/>
</dbReference>
<evidence type="ECO:0000313" key="3">
    <source>
        <dbReference type="Proteomes" id="UP001497383"/>
    </source>
</evidence>
<proteinExistence type="predicted"/>
<gene>
    <name evidence="2" type="ORF">LODBEIA_P34640</name>
</gene>
<sequence>MSPLHPAPDEEINPATLPTTQLQNDDIDLNPDLYDEEDEGEEDGDKDSSNTKDGSKDQPNGINLSSLNNLASQELQDYESSMAQIQHQANLTTPQLQAIKQITLPFDEAYAQFVTRFNSITSQHSISQEQESKFVSFIDGKLLQIQRRFIKQQSDPTSIYTLPQLVAELDAVVDVIWVSVERKSRLFCQSEYFIKILGDLEDYVAHYKRIFDEIQLDSHSRGKFVDLKWANMEVLFSFWRKVDLMVSLLIDGYDLSEAQVEKMSRTELVRLIPIVSRLRLSIIAKLDRIRVLVVDDAIRDMLELEVSQLFEGVLERS</sequence>
<dbReference type="InterPro" id="IPR031349">
    <property type="entry name" value="Tfb6"/>
</dbReference>
<dbReference type="RefSeq" id="XP_066830402.1">
    <property type="nucleotide sequence ID" value="XM_066973577.1"/>
</dbReference>
<dbReference type="PANTHER" id="PTHR37781:SF1">
    <property type="entry name" value="ADR380WP"/>
    <property type="match status" value="1"/>
</dbReference>
<dbReference type="PANTHER" id="PTHR37781">
    <property type="entry name" value="TFIIH COMPLEX SUBUNIT"/>
    <property type="match status" value="1"/>
</dbReference>